<evidence type="ECO:0000313" key="10">
    <source>
        <dbReference type="Proteomes" id="UP000536179"/>
    </source>
</evidence>
<dbReference type="Gene3D" id="3.30.565.10">
    <property type="entry name" value="Histidine kinase-like ATPase, C-terminal domain"/>
    <property type="match status" value="1"/>
</dbReference>
<dbReference type="EC" id="2.7.13.3" evidence="2"/>
<dbReference type="InterPro" id="IPR050736">
    <property type="entry name" value="Sensor_HK_Regulatory"/>
</dbReference>
<evidence type="ECO:0000256" key="7">
    <source>
        <dbReference type="SAM" id="Phobius"/>
    </source>
</evidence>
<name>A0A7W5H6B8_9BACT</name>
<gene>
    <name evidence="9" type="ORF">FHS27_002644</name>
</gene>
<dbReference type="AlphaFoldDB" id="A0A7W5H6B8"/>
<keyword evidence="6" id="KW-0902">Two-component regulatory system</keyword>
<accession>A0A7W5H6B8</accession>
<dbReference type="Pfam" id="PF02518">
    <property type="entry name" value="HATPase_c"/>
    <property type="match status" value="1"/>
</dbReference>
<dbReference type="InterPro" id="IPR004358">
    <property type="entry name" value="Sig_transdc_His_kin-like_C"/>
</dbReference>
<dbReference type="PRINTS" id="PR00344">
    <property type="entry name" value="BCTRLSENSOR"/>
</dbReference>
<dbReference type="PANTHER" id="PTHR43711">
    <property type="entry name" value="TWO-COMPONENT HISTIDINE KINASE"/>
    <property type="match status" value="1"/>
</dbReference>
<dbReference type="CDD" id="cd00082">
    <property type="entry name" value="HisKA"/>
    <property type="match status" value="1"/>
</dbReference>
<reference evidence="9 10" key="1">
    <citation type="submission" date="2020-08" db="EMBL/GenBank/DDBJ databases">
        <title>Genomic Encyclopedia of Type Strains, Phase III (KMG-III): the genomes of soil and plant-associated and newly described type strains.</title>
        <authorList>
            <person name="Whitman W."/>
        </authorList>
    </citation>
    <scope>NUCLEOTIDE SEQUENCE [LARGE SCALE GENOMIC DNA]</scope>
    <source>
        <strain evidence="9 10">CECT 8075</strain>
    </source>
</reference>
<feature type="transmembrane region" description="Helical" evidence="7">
    <location>
        <begin position="375"/>
        <end position="396"/>
    </location>
</feature>
<keyword evidence="7" id="KW-0472">Membrane</keyword>
<dbReference type="SUPFAM" id="SSF47384">
    <property type="entry name" value="Homodimeric domain of signal transducing histidine kinase"/>
    <property type="match status" value="1"/>
</dbReference>
<dbReference type="PANTHER" id="PTHR43711:SF1">
    <property type="entry name" value="HISTIDINE KINASE 1"/>
    <property type="match status" value="1"/>
</dbReference>
<dbReference type="EMBL" id="JACHXU010000008">
    <property type="protein sequence ID" value="MBB3206830.1"/>
    <property type="molecule type" value="Genomic_DNA"/>
</dbReference>
<evidence type="ECO:0000256" key="4">
    <source>
        <dbReference type="ARBA" id="ARBA00022679"/>
    </source>
</evidence>
<feature type="transmembrane region" description="Helical" evidence="7">
    <location>
        <begin position="6"/>
        <end position="27"/>
    </location>
</feature>
<dbReference type="InterPro" id="IPR003594">
    <property type="entry name" value="HATPase_dom"/>
</dbReference>
<dbReference type="CDD" id="cd00075">
    <property type="entry name" value="HATPase"/>
    <property type="match status" value="1"/>
</dbReference>
<dbReference type="Proteomes" id="UP000536179">
    <property type="component" value="Unassembled WGS sequence"/>
</dbReference>
<dbReference type="FunFam" id="3.30.565.10:FF:000006">
    <property type="entry name" value="Sensor histidine kinase WalK"/>
    <property type="match status" value="1"/>
</dbReference>
<dbReference type="InterPro" id="IPR036890">
    <property type="entry name" value="HATPase_C_sf"/>
</dbReference>
<dbReference type="InterPro" id="IPR005467">
    <property type="entry name" value="His_kinase_dom"/>
</dbReference>
<dbReference type="SMART" id="SM00388">
    <property type="entry name" value="HisKA"/>
    <property type="match status" value="1"/>
</dbReference>
<evidence type="ECO:0000256" key="3">
    <source>
        <dbReference type="ARBA" id="ARBA00022553"/>
    </source>
</evidence>
<evidence type="ECO:0000313" key="9">
    <source>
        <dbReference type="EMBL" id="MBB3206830.1"/>
    </source>
</evidence>
<proteinExistence type="predicted"/>
<keyword evidence="7" id="KW-1133">Transmembrane helix</keyword>
<keyword evidence="5 9" id="KW-0418">Kinase</keyword>
<organism evidence="9 10">
    <name type="scientific">Aporhodopirellula rubra</name>
    <dbReference type="NCBI Taxonomy" id="980271"/>
    <lineage>
        <taxon>Bacteria</taxon>
        <taxon>Pseudomonadati</taxon>
        <taxon>Planctomycetota</taxon>
        <taxon>Planctomycetia</taxon>
        <taxon>Pirellulales</taxon>
        <taxon>Pirellulaceae</taxon>
        <taxon>Aporhodopirellula</taxon>
    </lineage>
</organism>
<keyword evidence="3" id="KW-0597">Phosphoprotein</keyword>
<feature type="domain" description="Histidine kinase" evidence="8">
    <location>
        <begin position="412"/>
        <end position="634"/>
    </location>
</feature>
<comment type="catalytic activity">
    <reaction evidence="1">
        <text>ATP + protein L-histidine = ADP + protein N-phospho-L-histidine.</text>
        <dbReference type="EC" id="2.7.13.3"/>
    </reaction>
</comment>
<dbReference type="SUPFAM" id="SSF55874">
    <property type="entry name" value="ATPase domain of HSP90 chaperone/DNA topoisomerase II/histidine kinase"/>
    <property type="match status" value="1"/>
</dbReference>
<evidence type="ECO:0000256" key="2">
    <source>
        <dbReference type="ARBA" id="ARBA00012438"/>
    </source>
</evidence>
<dbReference type="GO" id="GO:0000155">
    <property type="term" value="F:phosphorelay sensor kinase activity"/>
    <property type="evidence" value="ECO:0007669"/>
    <property type="project" value="InterPro"/>
</dbReference>
<keyword evidence="7" id="KW-0812">Transmembrane</keyword>
<dbReference type="InterPro" id="IPR003661">
    <property type="entry name" value="HisK_dim/P_dom"/>
</dbReference>
<dbReference type="Gene3D" id="1.10.287.130">
    <property type="match status" value="1"/>
</dbReference>
<keyword evidence="10" id="KW-1185">Reference proteome</keyword>
<keyword evidence="4" id="KW-0808">Transferase</keyword>
<evidence type="ECO:0000259" key="8">
    <source>
        <dbReference type="PROSITE" id="PS50109"/>
    </source>
</evidence>
<protein>
    <recommendedName>
        <fullName evidence="2">histidine kinase</fullName>
        <ecNumber evidence="2">2.7.13.3</ecNumber>
    </recommendedName>
</protein>
<dbReference type="InterPro" id="IPR036097">
    <property type="entry name" value="HisK_dim/P_sf"/>
</dbReference>
<dbReference type="Pfam" id="PF00512">
    <property type="entry name" value="HisKA"/>
    <property type="match status" value="1"/>
</dbReference>
<evidence type="ECO:0000256" key="1">
    <source>
        <dbReference type="ARBA" id="ARBA00000085"/>
    </source>
</evidence>
<sequence length="650" mass="73280">MRDDRLAWPILLLLLIVLVPSVGMMWMMREAIRNERLAADQRLQEAYDIQLQSASQMIRDRWTDQIEREAETLDVEQPGVDFERLVSKGAVDSVLICDEQRNLIYPDVQGLNQIAATESDPRWRQAQRLEFAEQQYDSARDVYADLSRDEDTLASRCRAQQAQVRCSLKANETAAALNLLEKLARQSETLDEQGRSFAAAAELQMLEVLEPDTDQWNDVSRQLQSRLNDYRNPMSSSQRQFLMNRLKDLDPEDARLPTHGAELLASEAAAVYDSQFATPGLKLTSLPGVWGRVSSDGRLIELYKTKTLKQRLLELADNVPLSKNVKFVMSLPQEVSTGMMDVSLGADLGGLRLGLARLPQNGADDSSQQRRAVHVWIALLVFAVTCVLAWLLSMVLQRKLRLARLKNDLVATVSHELKTPLSSIRLLVDTLLESDQDVSTAESQTRNREYLELISHENARLTRLIDNFLTFSRIDQRRQKFDFQIIDFRDVVEQAVAVFREHWSDVDSCLKIHHAPSAFISGDKDALVTVVVNLLENAWKYSDENRQISLATSTDGAHVMLAVQDNGIGMNARMTSRVFERFFQVDQRVARSRGGCGLGLSIVHAIVDSHGGSIRVESEPDVGSTFTVRLPVANKSEEHRNLVGDEGMVR</sequence>
<evidence type="ECO:0000256" key="6">
    <source>
        <dbReference type="ARBA" id="ARBA00023012"/>
    </source>
</evidence>
<dbReference type="RefSeq" id="WP_246419682.1">
    <property type="nucleotide sequence ID" value="NZ_JACHXU010000008.1"/>
</dbReference>
<evidence type="ECO:0000256" key="5">
    <source>
        <dbReference type="ARBA" id="ARBA00022777"/>
    </source>
</evidence>
<dbReference type="SMART" id="SM00387">
    <property type="entry name" value="HATPase_c"/>
    <property type="match status" value="1"/>
</dbReference>
<dbReference type="PROSITE" id="PS50109">
    <property type="entry name" value="HIS_KIN"/>
    <property type="match status" value="1"/>
</dbReference>
<comment type="caution">
    <text evidence="9">The sequence shown here is derived from an EMBL/GenBank/DDBJ whole genome shotgun (WGS) entry which is preliminary data.</text>
</comment>